<feature type="transmembrane region" description="Helical" evidence="3">
    <location>
        <begin position="273"/>
        <end position="297"/>
    </location>
</feature>
<dbReference type="PROSITE" id="PS51257">
    <property type="entry name" value="PROKAR_LIPOPROTEIN"/>
    <property type="match status" value="1"/>
</dbReference>
<feature type="domain" description="DUF4349" evidence="4">
    <location>
        <begin position="92"/>
        <end position="292"/>
    </location>
</feature>
<dbReference type="HOGENOM" id="CLU_046535_0_1_11"/>
<accession>W9DM79</accession>
<keyword evidence="1" id="KW-0175">Coiled coil</keyword>
<comment type="caution">
    <text evidence="5">The sequence shown here is derived from an EMBL/GenBank/DDBJ whole genome shotgun (WGS) entry which is preliminary data.</text>
</comment>
<dbReference type="Proteomes" id="UP000054357">
    <property type="component" value="Unassembled WGS sequence"/>
</dbReference>
<name>W9DM79_9PSEU</name>
<dbReference type="PATRIC" id="fig|592678.3.peg.302"/>
<evidence type="ECO:0000313" key="6">
    <source>
        <dbReference type="Proteomes" id="UP000054357"/>
    </source>
</evidence>
<keyword evidence="3" id="KW-0812">Transmembrane</keyword>
<evidence type="ECO:0000259" key="4">
    <source>
        <dbReference type="Pfam" id="PF14257"/>
    </source>
</evidence>
<sequence>MGRAIKAGRTRIGIALAVGMLAVLVAGCSGGADGSRAVSTQSGDGAGGMTEESANGAAREPAGEAADRSSGAAKAQSDGSAQGVSTTQLADRKLARSARMSLRTDDVDTAATEARRIASDAGGYVASERSREKRATLTLTVPSEEMDAVLDKLADLGERTERQIDVEDLTDQIIDVDSRVTSQRESVRRVRDLLDQAESISDLVAIERELAEREAELESLLARQDSLRGKVAMAPISLTLREKSVANDEDDDGFLGGLASGWAAFTALLGGTAVVLGAALPFVVLAGVLAGIALLLWRWRKHAMGSAAGAAPTNAAAPGSEA</sequence>
<protein>
    <recommendedName>
        <fullName evidence="4">DUF4349 domain-containing protein</fullName>
    </recommendedName>
</protein>
<dbReference type="InterPro" id="IPR025645">
    <property type="entry name" value="DUF4349"/>
</dbReference>
<keyword evidence="6" id="KW-1185">Reference proteome</keyword>
<dbReference type="AlphaFoldDB" id="W9DM79"/>
<reference evidence="5 6" key="1">
    <citation type="submission" date="2013-08" db="EMBL/GenBank/DDBJ databases">
        <authorList>
            <consortium name="DOE Joint Genome Institute"/>
            <person name="Klenk H.-P."/>
            <person name="Huntemann M."/>
            <person name="Han J."/>
            <person name="Chen A."/>
            <person name="Kyrpides N."/>
            <person name="Mavromatis K."/>
            <person name="Markowitz V."/>
            <person name="Palaniappan K."/>
            <person name="Ivanova N."/>
            <person name="Schaumberg A."/>
            <person name="Pati A."/>
            <person name="Liolios K."/>
            <person name="Nordberg H.P."/>
            <person name="Cantor M.N."/>
            <person name="Hua S.X."/>
            <person name="Woyke T."/>
        </authorList>
    </citation>
    <scope>NUCLEOTIDE SEQUENCE [LARGE SCALE GENOMIC DNA]</scope>
    <source>
        <strain evidence="5 6">YIM 93223</strain>
    </source>
</reference>
<feature type="compositionally biased region" description="Polar residues" evidence="2">
    <location>
        <begin position="77"/>
        <end position="89"/>
    </location>
</feature>
<evidence type="ECO:0000256" key="2">
    <source>
        <dbReference type="SAM" id="MobiDB-lite"/>
    </source>
</evidence>
<evidence type="ECO:0000313" key="5">
    <source>
        <dbReference type="EMBL" id="ETA66539.1"/>
    </source>
</evidence>
<dbReference type="EMBL" id="AZAK01000001">
    <property type="protein sequence ID" value="ETA66539.1"/>
    <property type="molecule type" value="Genomic_DNA"/>
</dbReference>
<evidence type="ECO:0000256" key="3">
    <source>
        <dbReference type="SAM" id="Phobius"/>
    </source>
</evidence>
<dbReference type="RefSeq" id="WP_051399416.1">
    <property type="nucleotide sequence ID" value="NZ_KI632509.1"/>
</dbReference>
<evidence type="ECO:0000256" key="1">
    <source>
        <dbReference type="SAM" id="Coils"/>
    </source>
</evidence>
<keyword evidence="3" id="KW-1133">Transmembrane helix</keyword>
<dbReference type="OrthoDB" id="186919at2"/>
<proteinExistence type="predicted"/>
<keyword evidence="3" id="KW-0472">Membrane</keyword>
<gene>
    <name evidence="5" type="ORF">AmyhaDRAFT_0299</name>
</gene>
<organism evidence="5 6">
    <name type="scientific">Haloechinothrix halophila YIM 93223</name>
    <dbReference type="NCBI Taxonomy" id="592678"/>
    <lineage>
        <taxon>Bacteria</taxon>
        <taxon>Bacillati</taxon>
        <taxon>Actinomycetota</taxon>
        <taxon>Actinomycetes</taxon>
        <taxon>Pseudonocardiales</taxon>
        <taxon>Pseudonocardiaceae</taxon>
        <taxon>Haloechinothrix</taxon>
    </lineage>
</organism>
<feature type="region of interest" description="Disordered" evidence="2">
    <location>
        <begin position="32"/>
        <end position="90"/>
    </location>
</feature>
<dbReference type="Pfam" id="PF14257">
    <property type="entry name" value="DUF4349"/>
    <property type="match status" value="1"/>
</dbReference>
<feature type="coiled-coil region" evidence="1">
    <location>
        <begin position="203"/>
        <end position="230"/>
    </location>
</feature>